<evidence type="ECO:0000256" key="1">
    <source>
        <dbReference type="SAM" id="MobiDB-lite"/>
    </source>
</evidence>
<evidence type="ECO:0000259" key="2">
    <source>
        <dbReference type="Pfam" id="PF25534"/>
    </source>
</evidence>
<evidence type="ECO:0000313" key="3">
    <source>
        <dbReference type="EMBL" id="CCD46731.1"/>
    </source>
</evidence>
<protein>
    <recommendedName>
        <fullName evidence="2">DUF7918 domain-containing protein</fullName>
    </recommendedName>
</protein>
<feature type="compositionally biased region" description="Polar residues" evidence="1">
    <location>
        <begin position="276"/>
        <end position="287"/>
    </location>
</feature>
<sequence length="299" mass="32857">MAVFNSFPGIEFTVCVDDKPLKEYESTEDEVTLNESQGLGKKFEVAQHQSSVTVKNLTRAVEGNIYKEDKKELLQTLQFTETHLTQCDDLIEAVTRLDRNGRFVGEIEVRVPQAMYLSKANLVSRAPLVSKTEIPENQLKGQAKSHSRLFGQGEAKSKGKYQKMEFLDGGREYPIAILNFDHGSRDCRDLETLGVIERSPEPELSFATSVPASSSNVIPPINSASWNVRDLDPTQTGNSFGQFLQYLQTQGGGQPAQAPPPFPVGTIIAALPNLSTSIGSSDATATSKPPPTQARERRE</sequence>
<name>G2Y241_BOTF4</name>
<dbReference type="STRING" id="999810.G2Y241"/>
<dbReference type="Proteomes" id="UP000008177">
    <property type="component" value="Unplaced contigs"/>
</dbReference>
<dbReference type="OrthoDB" id="3364132at2759"/>
<dbReference type="EMBL" id="FQ790282">
    <property type="protein sequence ID" value="CCD46731.1"/>
    <property type="molecule type" value="Genomic_DNA"/>
</dbReference>
<feature type="domain" description="DUF7918" evidence="2">
    <location>
        <begin position="53"/>
        <end position="199"/>
    </location>
</feature>
<gene>
    <name evidence="3" type="ORF">BofuT4_P043420.1</name>
</gene>
<dbReference type="InterPro" id="IPR057678">
    <property type="entry name" value="DUF7918"/>
</dbReference>
<dbReference type="Pfam" id="PF25534">
    <property type="entry name" value="DUF7918"/>
    <property type="match status" value="1"/>
</dbReference>
<feature type="region of interest" description="Disordered" evidence="1">
    <location>
        <begin position="276"/>
        <end position="299"/>
    </location>
</feature>
<organism evidence="3 4">
    <name type="scientific">Botryotinia fuckeliana (strain T4)</name>
    <name type="common">Noble rot fungus</name>
    <name type="synonym">Botrytis cinerea</name>
    <dbReference type="NCBI Taxonomy" id="999810"/>
    <lineage>
        <taxon>Eukaryota</taxon>
        <taxon>Fungi</taxon>
        <taxon>Dikarya</taxon>
        <taxon>Ascomycota</taxon>
        <taxon>Pezizomycotina</taxon>
        <taxon>Leotiomycetes</taxon>
        <taxon>Helotiales</taxon>
        <taxon>Sclerotiniaceae</taxon>
        <taxon>Botrytis</taxon>
    </lineage>
</organism>
<dbReference type="InParanoid" id="G2Y241"/>
<dbReference type="AlphaFoldDB" id="G2Y241"/>
<accession>G2Y241</accession>
<proteinExistence type="predicted"/>
<reference evidence="4" key="1">
    <citation type="journal article" date="2011" name="PLoS Genet.">
        <title>Genomic analysis of the necrotrophic fungal pathogens Sclerotinia sclerotiorum and Botrytis cinerea.</title>
        <authorList>
            <person name="Amselem J."/>
            <person name="Cuomo C.A."/>
            <person name="van Kan J.A."/>
            <person name="Viaud M."/>
            <person name="Benito E.P."/>
            <person name="Couloux A."/>
            <person name="Coutinho P.M."/>
            <person name="de Vries R.P."/>
            <person name="Dyer P.S."/>
            <person name="Fillinger S."/>
            <person name="Fournier E."/>
            <person name="Gout L."/>
            <person name="Hahn M."/>
            <person name="Kohn L."/>
            <person name="Lapalu N."/>
            <person name="Plummer K.M."/>
            <person name="Pradier J.M."/>
            <person name="Quevillon E."/>
            <person name="Sharon A."/>
            <person name="Simon A."/>
            <person name="ten Have A."/>
            <person name="Tudzynski B."/>
            <person name="Tudzynski P."/>
            <person name="Wincker P."/>
            <person name="Andrew M."/>
            <person name="Anthouard V."/>
            <person name="Beever R.E."/>
            <person name="Beffa R."/>
            <person name="Benoit I."/>
            <person name="Bouzid O."/>
            <person name="Brault B."/>
            <person name="Chen Z."/>
            <person name="Choquer M."/>
            <person name="Collemare J."/>
            <person name="Cotton P."/>
            <person name="Danchin E.G."/>
            <person name="Da Silva C."/>
            <person name="Gautier A."/>
            <person name="Giraud C."/>
            <person name="Giraud T."/>
            <person name="Gonzalez C."/>
            <person name="Grossetete S."/>
            <person name="Guldener U."/>
            <person name="Henrissat B."/>
            <person name="Howlett B.J."/>
            <person name="Kodira C."/>
            <person name="Kretschmer M."/>
            <person name="Lappartient A."/>
            <person name="Leroch M."/>
            <person name="Levis C."/>
            <person name="Mauceli E."/>
            <person name="Neuveglise C."/>
            <person name="Oeser B."/>
            <person name="Pearson M."/>
            <person name="Poulain J."/>
            <person name="Poussereau N."/>
            <person name="Quesneville H."/>
            <person name="Rascle C."/>
            <person name="Schumacher J."/>
            <person name="Segurens B."/>
            <person name="Sexton A."/>
            <person name="Silva E."/>
            <person name="Sirven C."/>
            <person name="Soanes D.M."/>
            <person name="Talbot N.J."/>
            <person name="Templeton M."/>
            <person name="Yandava C."/>
            <person name="Yarden O."/>
            <person name="Zeng Q."/>
            <person name="Rollins J.A."/>
            <person name="Lebrun M.H."/>
            <person name="Dickman M."/>
        </authorList>
    </citation>
    <scope>NUCLEOTIDE SEQUENCE [LARGE SCALE GENOMIC DNA]</scope>
    <source>
        <strain evidence="4">T4</strain>
    </source>
</reference>
<dbReference type="PANTHER" id="PTHR36223">
    <property type="entry name" value="BETA-LACTAMASE-TYPE TRANSPEPTIDASE FOLD DOMAIN CONTAINING PROTEIN"/>
    <property type="match status" value="1"/>
</dbReference>
<dbReference type="PANTHER" id="PTHR36223:SF1">
    <property type="entry name" value="TRANSCRIPTION ELONGATION FACTOR EAF N-TERMINAL DOMAIN-CONTAINING PROTEIN"/>
    <property type="match status" value="1"/>
</dbReference>
<dbReference type="HOGENOM" id="CLU_943326_0_0_1"/>
<evidence type="ECO:0000313" key="4">
    <source>
        <dbReference type="Proteomes" id="UP000008177"/>
    </source>
</evidence>